<sequence length="125" mass="13490">MVSLCLMGNETVVRGCVSEQSIAAHPLPSECRGAQGQVSLPRAIRQRTERSEAQQAWHLLIGPLMCDRAPALQATIHSRCHAEDVRLTPCLPAAARHLLTYGIEDTGVLCTNLYCAASVLVTSKP</sequence>
<accession>A0AAD7WHA8</accession>
<proteinExistence type="predicted"/>
<organism evidence="1 2">
    <name type="scientific">Aldrovandia affinis</name>
    <dbReference type="NCBI Taxonomy" id="143900"/>
    <lineage>
        <taxon>Eukaryota</taxon>
        <taxon>Metazoa</taxon>
        <taxon>Chordata</taxon>
        <taxon>Craniata</taxon>
        <taxon>Vertebrata</taxon>
        <taxon>Euteleostomi</taxon>
        <taxon>Actinopterygii</taxon>
        <taxon>Neopterygii</taxon>
        <taxon>Teleostei</taxon>
        <taxon>Notacanthiformes</taxon>
        <taxon>Halosauridae</taxon>
        <taxon>Aldrovandia</taxon>
    </lineage>
</organism>
<protein>
    <submittedName>
        <fullName evidence="1">Uncharacterized protein</fullName>
    </submittedName>
</protein>
<name>A0AAD7WHA8_9TELE</name>
<dbReference type="EMBL" id="JAINUG010000102">
    <property type="protein sequence ID" value="KAJ8396957.1"/>
    <property type="molecule type" value="Genomic_DNA"/>
</dbReference>
<keyword evidence="2" id="KW-1185">Reference proteome</keyword>
<comment type="caution">
    <text evidence="1">The sequence shown here is derived from an EMBL/GenBank/DDBJ whole genome shotgun (WGS) entry which is preliminary data.</text>
</comment>
<gene>
    <name evidence="1" type="ORF">AAFF_G00012800</name>
</gene>
<dbReference type="Proteomes" id="UP001221898">
    <property type="component" value="Unassembled WGS sequence"/>
</dbReference>
<reference evidence="1" key="1">
    <citation type="journal article" date="2023" name="Science">
        <title>Genome structures resolve the early diversification of teleost fishes.</title>
        <authorList>
            <person name="Parey E."/>
            <person name="Louis A."/>
            <person name="Montfort J."/>
            <person name="Bouchez O."/>
            <person name="Roques C."/>
            <person name="Iampietro C."/>
            <person name="Lluch J."/>
            <person name="Castinel A."/>
            <person name="Donnadieu C."/>
            <person name="Desvignes T."/>
            <person name="Floi Bucao C."/>
            <person name="Jouanno E."/>
            <person name="Wen M."/>
            <person name="Mejri S."/>
            <person name="Dirks R."/>
            <person name="Jansen H."/>
            <person name="Henkel C."/>
            <person name="Chen W.J."/>
            <person name="Zahm M."/>
            <person name="Cabau C."/>
            <person name="Klopp C."/>
            <person name="Thompson A.W."/>
            <person name="Robinson-Rechavi M."/>
            <person name="Braasch I."/>
            <person name="Lecointre G."/>
            <person name="Bobe J."/>
            <person name="Postlethwait J.H."/>
            <person name="Berthelot C."/>
            <person name="Roest Crollius H."/>
            <person name="Guiguen Y."/>
        </authorList>
    </citation>
    <scope>NUCLEOTIDE SEQUENCE</scope>
    <source>
        <strain evidence="1">NC1722</strain>
    </source>
</reference>
<dbReference type="AlphaFoldDB" id="A0AAD7WHA8"/>
<evidence type="ECO:0000313" key="2">
    <source>
        <dbReference type="Proteomes" id="UP001221898"/>
    </source>
</evidence>
<evidence type="ECO:0000313" key="1">
    <source>
        <dbReference type="EMBL" id="KAJ8396957.1"/>
    </source>
</evidence>